<feature type="region of interest" description="Disordered" evidence="1">
    <location>
        <begin position="239"/>
        <end position="394"/>
    </location>
</feature>
<dbReference type="Proteomes" id="UP000480178">
    <property type="component" value="Chromosome"/>
</dbReference>
<evidence type="ECO:0000313" key="4">
    <source>
        <dbReference type="Proteomes" id="UP000480178"/>
    </source>
</evidence>
<proteinExistence type="predicted"/>
<feature type="compositionally biased region" description="Low complexity" evidence="1">
    <location>
        <begin position="338"/>
        <end position="358"/>
    </location>
</feature>
<evidence type="ECO:0000313" key="3">
    <source>
        <dbReference type="EMBL" id="QHT69324.1"/>
    </source>
</evidence>
<dbReference type="EMBL" id="CP048222">
    <property type="protein sequence ID" value="QHT69324.1"/>
    <property type="molecule type" value="Genomic_DNA"/>
</dbReference>
<gene>
    <name evidence="3" type="ORF">GXP67_23130</name>
</gene>
<sequence length="394" mass="45664">MKIITKSAICCLFVLLAFSSTSPQKASAQAGANISFQTFYDELTPYGQWIVNPQHGSVWIPNVEPGFQPYATNGRWLMTEYGNTWVSDYVWGWAPFHYGRWFYDNYDGWCWIPGNEWGPAWVAWRSGGDYYGWAPLGPGININVNIDIPVNYWVFVPRRYIVYPHIYRYCVPRPRVVHIYTNTVYIHNTYRHNNRDYVCGPYRHDIERATRRSVPTYTLGHMYQPGRAVMERNSVAMYRPEVSPRSPRSSQPSPSTGRSDYVNPRTTRNESSPRTERNTQTEYHSPSYERNQPSTIERNPSSNRAGMSRREDNAISQDRISRNQTSSREIQSTPSTTNRQPARNSQQQRSNNNYSPSQAKVDRQPRVQRQQESSGSSSRQQNSSTERGGRARRN</sequence>
<dbReference type="InterPro" id="IPR046535">
    <property type="entry name" value="DUF6600"/>
</dbReference>
<reference evidence="3 4" key="1">
    <citation type="submission" date="2020-01" db="EMBL/GenBank/DDBJ databases">
        <authorList>
            <person name="Kim M.K."/>
        </authorList>
    </citation>
    <scope>NUCLEOTIDE SEQUENCE [LARGE SCALE GENOMIC DNA]</scope>
    <source>
        <strain evidence="3 4">172606-1</strain>
    </source>
</reference>
<protein>
    <recommendedName>
        <fullName evidence="5">BcpO-related WXXGXW repeat protein</fullName>
    </recommendedName>
</protein>
<dbReference type="AlphaFoldDB" id="A0A6C0GNA0"/>
<feature type="compositionally biased region" description="Polar residues" evidence="1">
    <location>
        <begin position="280"/>
        <end position="305"/>
    </location>
</feature>
<name>A0A6C0GNA0_9BACT</name>
<feature type="compositionally biased region" description="Basic and acidic residues" evidence="1">
    <location>
        <begin position="267"/>
        <end position="279"/>
    </location>
</feature>
<keyword evidence="4" id="KW-1185">Reference proteome</keyword>
<organism evidence="3 4">
    <name type="scientific">Rhodocytophaga rosea</name>
    <dbReference type="NCBI Taxonomy" id="2704465"/>
    <lineage>
        <taxon>Bacteria</taxon>
        <taxon>Pseudomonadati</taxon>
        <taxon>Bacteroidota</taxon>
        <taxon>Cytophagia</taxon>
        <taxon>Cytophagales</taxon>
        <taxon>Rhodocytophagaceae</taxon>
        <taxon>Rhodocytophaga</taxon>
    </lineage>
</organism>
<dbReference type="KEGG" id="rhoz:GXP67_23130"/>
<feature type="signal peptide" evidence="2">
    <location>
        <begin position="1"/>
        <end position="26"/>
    </location>
</feature>
<feature type="compositionally biased region" description="Low complexity" evidence="1">
    <location>
        <begin position="367"/>
        <end position="384"/>
    </location>
</feature>
<evidence type="ECO:0000256" key="1">
    <source>
        <dbReference type="SAM" id="MobiDB-lite"/>
    </source>
</evidence>
<evidence type="ECO:0008006" key="5">
    <source>
        <dbReference type="Google" id="ProtNLM"/>
    </source>
</evidence>
<accession>A0A6C0GNA0</accession>
<keyword evidence="2" id="KW-0732">Signal</keyword>
<feature type="compositionally biased region" description="Low complexity" evidence="1">
    <location>
        <begin position="239"/>
        <end position="259"/>
    </location>
</feature>
<feature type="compositionally biased region" description="Polar residues" evidence="1">
    <location>
        <begin position="314"/>
        <end position="337"/>
    </location>
</feature>
<evidence type="ECO:0000256" key="2">
    <source>
        <dbReference type="SAM" id="SignalP"/>
    </source>
</evidence>
<dbReference type="RefSeq" id="WP_162445313.1">
    <property type="nucleotide sequence ID" value="NZ_CP048222.1"/>
</dbReference>
<feature type="chain" id="PRO_5025659001" description="BcpO-related WXXGXW repeat protein" evidence="2">
    <location>
        <begin position="27"/>
        <end position="394"/>
    </location>
</feature>
<dbReference type="Pfam" id="PF20245">
    <property type="entry name" value="DUF6600"/>
    <property type="match status" value="1"/>
</dbReference>